<protein>
    <recommendedName>
        <fullName evidence="8">Mannose-P-dolichol utilization defect 1 protein homolog</fullName>
    </recommendedName>
</protein>
<dbReference type="InterPro" id="IPR006603">
    <property type="entry name" value="PQ-loop_rpt"/>
</dbReference>
<dbReference type="Pfam" id="PF04193">
    <property type="entry name" value="PQ-loop"/>
    <property type="match status" value="2"/>
</dbReference>
<evidence type="ECO:0000256" key="10">
    <source>
        <dbReference type="SAM" id="Phobius"/>
    </source>
</evidence>
<accession>A0AA85K6S6</accession>
<dbReference type="Proteomes" id="UP000050795">
    <property type="component" value="Unassembled WGS sequence"/>
</dbReference>
<evidence type="ECO:0000256" key="8">
    <source>
        <dbReference type="PIRNR" id="PIRNR023381"/>
    </source>
</evidence>
<dbReference type="PANTHER" id="PTHR12226">
    <property type="entry name" value="MANNOSE-P-DOLICHOL UTILIZATION DEFECT 1 LEC35 -RELATED"/>
    <property type="match status" value="1"/>
</dbReference>
<evidence type="ECO:0000313" key="13">
    <source>
        <dbReference type="WBParaSite" id="TREG1_74040.2"/>
    </source>
</evidence>
<feature type="transmembrane region" description="Helical" evidence="10">
    <location>
        <begin position="64"/>
        <end position="88"/>
    </location>
</feature>
<dbReference type="SMART" id="SM00679">
    <property type="entry name" value="CTNS"/>
    <property type="match status" value="2"/>
</dbReference>
<dbReference type="AlphaFoldDB" id="A0AA85K6S6"/>
<feature type="region of interest" description="Disordered" evidence="9">
    <location>
        <begin position="237"/>
        <end position="267"/>
    </location>
</feature>
<keyword evidence="2" id="KW-0813">Transport</keyword>
<evidence type="ECO:0000313" key="11">
    <source>
        <dbReference type="Proteomes" id="UP000050795"/>
    </source>
</evidence>
<comment type="subcellular location">
    <subcellularLocation>
        <location evidence="1 8">Membrane</location>
        <topology evidence="1 8">Multi-pass membrane protein</topology>
    </subcellularLocation>
</comment>
<evidence type="ECO:0000256" key="4">
    <source>
        <dbReference type="ARBA" id="ARBA00022737"/>
    </source>
</evidence>
<evidence type="ECO:0000256" key="9">
    <source>
        <dbReference type="SAM" id="MobiDB-lite"/>
    </source>
</evidence>
<evidence type="ECO:0000256" key="7">
    <source>
        <dbReference type="ARBA" id="ARBA00038475"/>
    </source>
</evidence>
<keyword evidence="5 8" id="KW-1133">Transmembrane helix</keyword>
<sequence length="267" mass="29244">MLLEDIISPIIPKECFYKYTKHGEFFDVLCFKIILSKVLGYGIIVGSSLVKIPQVLKVAKSKNAYGLSILSILLELISFTSVSVYSLANGFPFSSYGEGIFLGIQNFLLAVMAITWMHSRLKAVIFSCIYMAGLAVLLSPTLPMSTLVFFQTANLPIMLSSKIAQIWTNWCNGSTGQLSAITLCLFALGSTARVFTSIQETGDRLLVVSCILATVCNYILVGQLFYYWNTPITTNVTRRSSSQGASSSSSGRSDQSSGRKIQKDKTN</sequence>
<evidence type="ECO:0000313" key="12">
    <source>
        <dbReference type="WBParaSite" id="TREG1_74040.1"/>
    </source>
</evidence>
<dbReference type="FunFam" id="1.20.1280.290:FF:000006">
    <property type="entry name" value="mannose-P-dolichol utilization defect 1 protein"/>
    <property type="match status" value="1"/>
</dbReference>
<dbReference type="GO" id="GO:0016020">
    <property type="term" value="C:membrane"/>
    <property type="evidence" value="ECO:0007669"/>
    <property type="project" value="UniProtKB-SubCell"/>
</dbReference>
<evidence type="ECO:0000256" key="1">
    <source>
        <dbReference type="ARBA" id="ARBA00004141"/>
    </source>
</evidence>
<keyword evidence="3 8" id="KW-0812">Transmembrane</keyword>
<evidence type="ECO:0000256" key="3">
    <source>
        <dbReference type="ARBA" id="ARBA00022692"/>
    </source>
</evidence>
<proteinExistence type="inferred from homology"/>
<dbReference type="PIRSF" id="PIRSF023381">
    <property type="entry name" value="MannP-dilichol_defect-1p"/>
    <property type="match status" value="1"/>
</dbReference>
<comment type="similarity">
    <text evidence="7 8">Belongs to the MPDU1 (TC 2.A.43.3) family.</text>
</comment>
<reference evidence="11" key="1">
    <citation type="submission" date="2022-06" db="EMBL/GenBank/DDBJ databases">
        <authorList>
            <person name="Berger JAMES D."/>
            <person name="Berger JAMES D."/>
        </authorList>
    </citation>
    <scope>NUCLEOTIDE SEQUENCE [LARGE SCALE GENOMIC DNA]</scope>
</reference>
<keyword evidence="6 8" id="KW-0472">Membrane</keyword>
<evidence type="ECO:0000256" key="2">
    <source>
        <dbReference type="ARBA" id="ARBA00022448"/>
    </source>
</evidence>
<evidence type="ECO:0000256" key="5">
    <source>
        <dbReference type="ARBA" id="ARBA00022989"/>
    </source>
</evidence>
<keyword evidence="4" id="KW-0677">Repeat</keyword>
<organism evidence="11 13">
    <name type="scientific">Trichobilharzia regenti</name>
    <name type="common">Nasal bird schistosome</name>
    <dbReference type="NCBI Taxonomy" id="157069"/>
    <lineage>
        <taxon>Eukaryota</taxon>
        <taxon>Metazoa</taxon>
        <taxon>Spiralia</taxon>
        <taxon>Lophotrochozoa</taxon>
        <taxon>Platyhelminthes</taxon>
        <taxon>Trematoda</taxon>
        <taxon>Digenea</taxon>
        <taxon>Strigeidida</taxon>
        <taxon>Schistosomatoidea</taxon>
        <taxon>Schistosomatidae</taxon>
        <taxon>Trichobilharzia</taxon>
    </lineage>
</organism>
<feature type="transmembrane region" description="Helical" evidence="10">
    <location>
        <begin position="205"/>
        <end position="228"/>
    </location>
</feature>
<dbReference type="WBParaSite" id="TREG1_74040.2">
    <property type="protein sequence ID" value="TREG1_74040.2"/>
    <property type="gene ID" value="TREG1_74040"/>
</dbReference>
<evidence type="ECO:0000256" key="6">
    <source>
        <dbReference type="ARBA" id="ARBA00023136"/>
    </source>
</evidence>
<feature type="transmembrane region" description="Helical" evidence="10">
    <location>
        <begin position="124"/>
        <end position="150"/>
    </location>
</feature>
<reference evidence="12 13" key="2">
    <citation type="submission" date="2023-11" db="UniProtKB">
        <authorList>
            <consortium name="WormBaseParasite"/>
        </authorList>
    </citation>
    <scope>IDENTIFICATION</scope>
</reference>
<name>A0AA85K6S6_TRIRE</name>
<feature type="compositionally biased region" description="Low complexity" evidence="9">
    <location>
        <begin position="238"/>
        <end position="259"/>
    </location>
</feature>
<feature type="transmembrane region" description="Helical" evidence="10">
    <location>
        <begin position="100"/>
        <end position="117"/>
    </location>
</feature>
<dbReference type="WBParaSite" id="TREG1_74040.1">
    <property type="protein sequence ID" value="TREG1_74040.1"/>
    <property type="gene ID" value="TREG1_74040"/>
</dbReference>
<feature type="transmembrane region" description="Helical" evidence="10">
    <location>
        <begin position="33"/>
        <end position="52"/>
    </location>
</feature>
<keyword evidence="11" id="KW-1185">Reference proteome</keyword>
<dbReference type="Gene3D" id="1.20.1280.290">
    <property type="match status" value="2"/>
</dbReference>
<dbReference type="PANTHER" id="PTHR12226:SF2">
    <property type="entry name" value="MANNOSE-P-DOLICHOL UTILIZATION DEFECT 1 PROTEIN"/>
    <property type="match status" value="1"/>
</dbReference>
<dbReference type="InterPro" id="IPR016817">
    <property type="entry name" value="MannP-dilichol_defect-1"/>
</dbReference>